<evidence type="ECO:0000256" key="4">
    <source>
        <dbReference type="ARBA" id="ARBA00022691"/>
    </source>
</evidence>
<dbReference type="GO" id="GO:0005634">
    <property type="term" value="C:nucleus"/>
    <property type="evidence" value="ECO:0007669"/>
    <property type="project" value="TreeGrafter"/>
</dbReference>
<evidence type="ECO:0000256" key="3">
    <source>
        <dbReference type="ARBA" id="ARBA00022679"/>
    </source>
</evidence>
<keyword evidence="2" id="KW-0489">Methyltransferase</keyword>
<evidence type="ECO:0000313" key="9">
    <source>
        <dbReference type="Proteomes" id="UP001162131"/>
    </source>
</evidence>
<dbReference type="AlphaFoldDB" id="A0AAU9IY30"/>
<comment type="caution">
    <text evidence="8">The sequence shown here is derived from an EMBL/GenBank/DDBJ whole genome shotgun (WGS) entry which is preliminary data.</text>
</comment>
<evidence type="ECO:0000256" key="2">
    <source>
        <dbReference type="ARBA" id="ARBA00022603"/>
    </source>
</evidence>
<organism evidence="8 9">
    <name type="scientific">Blepharisma stoltei</name>
    <dbReference type="NCBI Taxonomy" id="1481888"/>
    <lineage>
        <taxon>Eukaryota</taxon>
        <taxon>Sar</taxon>
        <taxon>Alveolata</taxon>
        <taxon>Ciliophora</taxon>
        <taxon>Postciliodesmatophora</taxon>
        <taxon>Heterotrichea</taxon>
        <taxon>Heterotrichida</taxon>
        <taxon>Blepharismidae</taxon>
        <taxon>Blepharisma</taxon>
    </lineage>
</organism>
<dbReference type="GO" id="GO:0052905">
    <property type="term" value="F:tRNA (guanosine(9)-N1)-methyltransferase activity"/>
    <property type="evidence" value="ECO:0007669"/>
    <property type="project" value="UniProtKB-EC"/>
</dbReference>
<feature type="region of interest" description="Disordered" evidence="6">
    <location>
        <begin position="226"/>
        <end position="248"/>
    </location>
</feature>
<protein>
    <recommendedName>
        <fullName evidence="1">tRNA (guanine(9)-N(1))-methyltransferase</fullName>
        <ecNumber evidence="1">2.1.1.221</ecNumber>
    </recommendedName>
</protein>
<dbReference type="EC" id="2.1.1.221" evidence="1"/>
<dbReference type="InterPro" id="IPR028564">
    <property type="entry name" value="MT_TRM10-typ"/>
</dbReference>
<dbReference type="InterPro" id="IPR038459">
    <property type="entry name" value="MT_TRM10-typ_sf"/>
</dbReference>
<evidence type="ECO:0000256" key="5">
    <source>
        <dbReference type="ARBA" id="ARBA00048434"/>
    </source>
</evidence>
<dbReference type="PANTHER" id="PTHR13563">
    <property type="entry name" value="TRNA (GUANINE-9-) METHYLTRANSFERASE"/>
    <property type="match status" value="1"/>
</dbReference>
<feature type="region of interest" description="Disordered" evidence="6">
    <location>
        <begin position="1"/>
        <end position="35"/>
    </location>
</feature>
<dbReference type="Proteomes" id="UP001162131">
    <property type="component" value="Unassembled WGS sequence"/>
</dbReference>
<dbReference type="PROSITE" id="PS51675">
    <property type="entry name" value="SAM_MT_TRM10"/>
    <property type="match status" value="1"/>
</dbReference>
<name>A0AAU9IY30_9CILI</name>
<feature type="compositionally biased region" description="Basic residues" evidence="6">
    <location>
        <begin position="24"/>
        <end position="35"/>
    </location>
</feature>
<keyword evidence="9" id="KW-1185">Reference proteome</keyword>
<dbReference type="InterPro" id="IPR007356">
    <property type="entry name" value="tRNA_m1G_MeTrfase_euk"/>
</dbReference>
<sequence length="248" mass="29283">MEATISKNQQKKLKKRELWQLKRQEKKKKKIRKPKPKTLFRLNREEWDRRKAGNVKVIIDCEFNELLTEREKTSLKQQIMFSYAENKKSENPVDLKLTGVDDSMEQEIKNLSSGNWAIDICKQNYIDLYEKEKLVYLTADATEEVDEFEKDKFYIIGGLVDHNRLKRITIDKANSQGIKSAKLPLGRFKDTKIDWSRVLAVNHVFQLVLKYVEFQDWPTAIECSLPPRKKQKTEEEAEENKNEEAKTT</sequence>
<gene>
    <name evidence="8" type="ORF">BSTOLATCC_MIC17664</name>
</gene>
<evidence type="ECO:0000256" key="6">
    <source>
        <dbReference type="SAM" id="MobiDB-lite"/>
    </source>
</evidence>
<keyword evidence="3" id="KW-0808">Transferase</keyword>
<reference evidence="8" key="1">
    <citation type="submission" date="2021-09" db="EMBL/GenBank/DDBJ databases">
        <authorList>
            <consortium name="AG Swart"/>
            <person name="Singh M."/>
            <person name="Singh A."/>
            <person name="Seah K."/>
            <person name="Emmerich C."/>
        </authorList>
    </citation>
    <scope>NUCLEOTIDE SEQUENCE</scope>
    <source>
        <strain evidence="8">ATCC30299</strain>
    </source>
</reference>
<dbReference type="CDD" id="cd18089">
    <property type="entry name" value="SPOUT_Trm10-like"/>
    <property type="match status" value="1"/>
</dbReference>
<dbReference type="GO" id="GO:0002939">
    <property type="term" value="P:tRNA N1-guanine methylation"/>
    <property type="evidence" value="ECO:0007669"/>
    <property type="project" value="TreeGrafter"/>
</dbReference>
<dbReference type="EMBL" id="CAJZBQ010000017">
    <property type="protein sequence ID" value="CAG9317040.1"/>
    <property type="molecule type" value="Genomic_DNA"/>
</dbReference>
<proteinExistence type="predicted"/>
<comment type="catalytic activity">
    <reaction evidence="5">
        <text>guanosine(9) in tRNA + S-adenosyl-L-methionine = N(1)-methylguanosine(9) in tRNA + S-adenosyl-L-homocysteine + H(+)</text>
        <dbReference type="Rhea" id="RHEA:43156"/>
        <dbReference type="Rhea" id="RHEA-COMP:10367"/>
        <dbReference type="Rhea" id="RHEA-COMP:10368"/>
        <dbReference type="ChEBI" id="CHEBI:15378"/>
        <dbReference type="ChEBI" id="CHEBI:57856"/>
        <dbReference type="ChEBI" id="CHEBI:59789"/>
        <dbReference type="ChEBI" id="CHEBI:73542"/>
        <dbReference type="ChEBI" id="CHEBI:74269"/>
        <dbReference type="EC" id="2.1.1.221"/>
    </reaction>
</comment>
<feature type="compositionally biased region" description="Basic and acidic residues" evidence="6">
    <location>
        <begin position="239"/>
        <end position="248"/>
    </location>
</feature>
<dbReference type="PANTHER" id="PTHR13563:SF13">
    <property type="entry name" value="TRNA METHYLTRANSFERASE 10 HOMOLOG A"/>
    <property type="match status" value="1"/>
</dbReference>
<accession>A0AAU9IY30</accession>
<evidence type="ECO:0000259" key="7">
    <source>
        <dbReference type="PROSITE" id="PS51675"/>
    </source>
</evidence>
<dbReference type="Gene3D" id="3.40.1280.30">
    <property type="match status" value="1"/>
</dbReference>
<feature type="domain" description="SAM-dependent MTase TRM10-type" evidence="7">
    <location>
        <begin position="42"/>
        <end position="232"/>
    </location>
</feature>
<evidence type="ECO:0000313" key="8">
    <source>
        <dbReference type="EMBL" id="CAG9317040.1"/>
    </source>
</evidence>
<dbReference type="GO" id="GO:0000049">
    <property type="term" value="F:tRNA binding"/>
    <property type="evidence" value="ECO:0007669"/>
    <property type="project" value="TreeGrafter"/>
</dbReference>
<evidence type="ECO:0000256" key="1">
    <source>
        <dbReference type="ARBA" id="ARBA00012797"/>
    </source>
</evidence>
<keyword evidence="4" id="KW-0949">S-adenosyl-L-methionine</keyword>